<dbReference type="GO" id="GO:0048193">
    <property type="term" value="P:Golgi vesicle transport"/>
    <property type="evidence" value="ECO:0007669"/>
    <property type="project" value="TreeGrafter"/>
</dbReference>
<dbReference type="PANTHER" id="PTHR15954:SF4">
    <property type="entry name" value="VACUOLAR PROTEIN SORTING-ASSOCIATED PROTEIN 51 HOMOLOG"/>
    <property type="match status" value="1"/>
</dbReference>
<dbReference type="EMBL" id="JH767139">
    <property type="protein sequence ID" value="EQC39322.1"/>
    <property type="molecule type" value="Genomic_DNA"/>
</dbReference>
<feature type="coiled-coil region" evidence="4">
    <location>
        <begin position="49"/>
        <end position="108"/>
    </location>
</feature>
<comment type="subunit">
    <text evidence="3">Component of the Golgi-associated retrograde protein (GARP) complex.</text>
</comment>
<keyword evidence="7" id="KW-1185">Reference proteome</keyword>
<dbReference type="AlphaFoldDB" id="T0S9E1"/>
<protein>
    <recommendedName>
        <fullName evidence="3">Vacuolar protein sorting-associated protein 51 homolog</fullName>
    </recommendedName>
</protein>
<keyword evidence="3" id="KW-0333">Golgi apparatus</keyword>
<evidence type="ECO:0000256" key="2">
    <source>
        <dbReference type="ARBA" id="ARBA00023054"/>
    </source>
</evidence>
<comment type="similarity">
    <text evidence="1 3">Belongs to the VPS51 family.</text>
</comment>
<sequence>MDSSRMQELMSSYYDLSDKEESVNQSKNIDAPGFVADDYVKGMLERMGMDDLLRRDDQMIKEIKELDTNMQMLVYENYNKFISATDTIRKMKTNVETMESEVKRVVESMDKITLQSENVGNALAPFRSKVEKLVGVRRLLKRLEFIFQLPQRLKSAIKAQEYEKATKYFVIANRILKRYQHIASFKTIQVEAEHIMVGLRTIVQKKLDDDATTAAHVEEYTTLLLDLNVNAVDVRQRFLQWHQRQFDKMFASFQPTDQALLPVMTFVSSISEVQSLPLATSIDIGQTFVPVFHETARAFQRIFGALEAADPNHRLAFNTCATKWYDMFASLCEAQCQRPLSAFVSPTQRSLWPDDEANASSSSGSNGYGILMLVLQTFIDRTATLDSPELPLADVRERTPQVVEAAIRYQVDASFLSLKREFMETVGQFHAQLQASPVVPPVASKLAKSYVERIEQTLQRMQPLVGTAAHLVPDMTRALSDLVLNRFCGFLQWLARTLLVYVESSRVQAVRRAEAVQANDVAAPDLAVTPSFLVLLACVFRNLSATAIPHCIQVLVECLPVFDTMDPVLRNESSKVDAAGLVALATDASSAFLHHLCIGHGLRLGATLRKGMEAQNWLNATEPRSVRASIDTLIDDMVQIAKATAQIFGEPLPNARTASGGIRDLRRQKTNPSMRPTGSGGLKQQTTSSGHLYMDIARIFAKKIQVFQGASFACNLDSVLAATFKMAFKAWGEYVRLHTFGKCGVQQLQVDTELLKWIAAMLVATETSLHELDSLLTDVVTNAIERALEPGLMEESVLVAIVSTKKGSMRLDL</sequence>
<dbReference type="SUPFAM" id="SSF74788">
    <property type="entry name" value="Cullin repeat-like"/>
    <property type="match status" value="1"/>
</dbReference>
<dbReference type="GO" id="GO:0005829">
    <property type="term" value="C:cytosol"/>
    <property type="evidence" value="ECO:0007669"/>
    <property type="project" value="GOC"/>
</dbReference>
<dbReference type="GO" id="GO:0007030">
    <property type="term" value="P:Golgi organization"/>
    <property type="evidence" value="ECO:0007669"/>
    <property type="project" value="UniProtKB-UniRule"/>
</dbReference>
<keyword evidence="3" id="KW-0813">Transport</keyword>
<dbReference type="GeneID" id="19944254"/>
<dbReference type="GO" id="GO:1990745">
    <property type="term" value="C:EARP complex"/>
    <property type="evidence" value="ECO:0007669"/>
    <property type="project" value="TreeGrafter"/>
</dbReference>
<evidence type="ECO:0000256" key="3">
    <source>
        <dbReference type="RuleBase" id="RU368010"/>
    </source>
</evidence>
<evidence type="ECO:0000256" key="5">
    <source>
        <dbReference type="SAM" id="MobiDB-lite"/>
    </source>
</evidence>
<accession>T0S9E1</accession>
<evidence type="ECO:0000256" key="1">
    <source>
        <dbReference type="ARBA" id="ARBA00006080"/>
    </source>
</evidence>
<comment type="function">
    <text evidence="3">Acts as component of the GARP complex that is involved in retrograde transport from early and late endosomes to the trans-Golgi network (TGN).</text>
</comment>
<reference evidence="6 7" key="1">
    <citation type="submission" date="2012-04" db="EMBL/GenBank/DDBJ databases">
        <title>The Genome Sequence of Saprolegnia declina VS20.</title>
        <authorList>
            <consortium name="The Broad Institute Genome Sequencing Platform"/>
            <person name="Russ C."/>
            <person name="Nusbaum C."/>
            <person name="Tyler B."/>
            <person name="van West P."/>
            <person name="Dieguez-Uribeondo J."/>
            <person name="de Bruijn I."/>
            <person name="Tripathy S."/>
            <person name="Jiang R."/>
            <person name="Young S.K."/>
            <person name="Zeng Q."/>
            <person name="Gargeya S."/>
            <person name="Fitzgerald M."/>
            <person name="Haas B."/>
            <person name="Abouelleil A."/>
            <person name="Alvarado L."/>
            <person name="Arachchi H.M."/>
            <person name="Berlin A."/>
            <person name="Chapman S.B."/>
            <person name="Goldberg J."/>
            <person name="Griggs A."/>
            <person name="Gujja S."/>
            <person name="Hansen M."/>
            <person name="Howarth C."/>
            <person name="Imamovic A."/>
            <person name="Larimer J."/>
            <person name="McCowen C."/>
            <person name="Montmayeur A."/>
            <person name="Murphy C."/>
            <person name="Neiman D."/>
            <person name="Pearson M."/>
            <person name="Priest M."/>
            <person name="Roberts A."/>
            <person name="Saif S."/>
            <person name="Shea T."/>
            <person name="Sisk P."/>
            <person name="Sykes S."/>
            <person name="Wortman J."/>
            <person name="Nusbaum C."/>
            <person name="Birren B."/>
        </authorList>
    </citation>
    <scope>NUCLEOTIDE SEQUENCE [LARGE SCALE GENOMIC DNA]</scope>
    <source>
        <strain evidence="6 7">VS20</strain>
    </source>
</reference>
<dbReference type="VEuPathDB" id="FungiDB:SDRG_03527"/>
<dbReference type="RefSeq" id="XP_008607383.1">
    <property type="nucleotide sequence ID" value="XM_008609161.1"/>
</dbReference>
<dbReference type="GO" id="GO:0032456">
    <property type="term" value="P:endocytic recycling"/>
    <property type="evidence" value="ECO:0007669"/>
    <property type="project" value="TreeGrafter"/>
</dbReference>
<dbReference type="OMA" id="DIICERG"/>
<evidence type="ECO:0000256" key="4">
    <source>
        <dbReference type="SAM" id="Coils"/>
    </source>
</evidence>
<dbReference type="GO" id="GO:0000938">
    <property type="term" value="C:GARP complex"/>
    <property type="evidence" value="ECO:0007669"/>
    <property type="project" value="UniProtKB-UniRule"/>
</dbReference>
<dbReference type="InParanoid" id="T0S9E1"/>
<proteinExistence type="inferred from homology"/>
<organism evidence="6 7">
    <name type="scientific">Saprolegnia diclina (strain VS20)</name>
    <dbReference type="NCBI Taxonomy" id="1156394"/>
    <lineage>
        <taxon>Eukaryota</taxon>
        <taxon>Sar</taxon>
        <taxon>Stramenopiles</taxon>
        <taxon>Oomycota</taxon>
        <taxon>Saprolegniomycetes</taxon>
        <taxon>Saprolegniales</taxon>
        <taxon>Saprolegniaceae</taxon>
        <taxon>Saprolegnia</taxon>
    </lineage>
</organism>
<dbReference type="eggNOG" id="KOG2346">
    <property type="taxonomic scope" value="Eukaryota"/>
</dbReference>
<evidence type="ECO:0000313" key="7">
    <source>
        <dbReference type="Proteomes" id="UP000030762"/>
    </source>
</evidence>
<name>T0S9E1_SAPDV</name>
<dbReference type="InterPro" id="IPR016159">
    <property type="entry name" value="Cullin_repeat-like_dom_sf"/>
</dbReference>
<dbReference type="GO" id="GO:0042147">
    <property type="term" value="P:retrograde transport, endosome to Golgi"/>
    <property type="evidence" value="ECO:0007669"/>
    <property type="project" value="UniProtKB-UniRule"/>
</dbReference>
<dbReference type="InterPro" id="IPR014812">
    <property type="entry name" value="Vps51"/>
</dbReference>
<dbReference type="GO" id="GO:0016020">
    <property type="term" value="C:membrane"/>
    <property type="evidence" value="ECO:0007669"/>
    <property type="project" value="TreeGrafter"/>
</dbReference>
<dbReference type="PANTHER" id="PTHR15954">
    <property type="entry name" value="VACUOLAR PROTEIN SORTING-ASSOCIATED PROTEIN 51 HOMOLOG"/>
    <property type="match status" value="1"/>
</dbReference>
<gene>
    <name evidence="6" type="ORF">SDRG_03527</name>
</gene>
<feature type="compositionally biased region" description="Polar residues" evidence="5">
    <location>
        <begin position="670"/>
        <end position="686"/>
    </location>
</feature>
<dbReference type="GO" id="GO:0015031">
    <property type="term" value="P:protein transport"/>
    <property type="evidence" value="ECO:0007669"/>
    <property type="project" value="UniProtKB-UniRule"/>
</dbReference>
<dbReference type="Pfam" id="PF08700">
    <property type="entry name" value="VPS51_Exo84_N"/>
    <property type="match status" value="1"/>
</dbReference>
<keyword evidence="3" id="KW-0653">Protein transport</keyword>
<evidence type="ECO:0000313" key="6">
    <source>
        <dbReference type="EMBL" id="EQC39322.1"/>
    </source>
</evidence>
<dbReference type="GO" id="GO:0006869">
    <property type="term" value="P:lipid transport"/>
    <property type="evidence" value="ECO:0007669"/>
    <property type="project" value="UniProtKB-UniRule"/>
</dbReference>
<comment type="subcellular location">
    <subcellularLocation>
        <location evidence="3">Golgi apparatus</location>
        <location evidence="3">trans-Golgi network</location>
    </subcellularLocation>
</comment>
<keyword evidence="2 4" id="KW-0175">Coiled coil</keyword>
<dbReference type="Proteomes" id="UP000030762">
    <property type="component" value="Unassembled WGS sequence"/>
</dbReference>
<dbReference type="OrthoDB" id="203678at2759"/>
<feature type="region of interest" description="Disordered" evidence="5">
    <location>
        <begin position="667"/>
        <end position="686"/>
    </location>
</feature>
<keyword evidence="3" id="KW-0445">Lipid transport</keyword>
<dbReference type="STRING" id="1156394.T0S9E1"/>
<dbReference type="GO" id="GO:0007041">
    <property type="term" value="P:lysosomal transport"/>
    <property type="evidence" value="ECO:0007669"/>
    <property type="project" value="TreeGrafter"/>
</dbReference>